<organism evidence="2 3">
    <name type="scientific">Gossypium barbadense</name>
    <name type="common">Sea Island cotton</name>
    <name type="synonym">Hibiscus barbadensis</name>
    <dbReference type="NCBI Taxonomy" id="3634"/>
    <lineage>
        <taxon>Eukaryota</taxon>
        <taxon>Viridiplantae</taxon>
        <taxon>Streptophyta</taxon>
        <taxon>Embryophyta</taxon>
        <taxon>Tracheophyta</taxon>
        <taxon>Spermatophyta</taxon>
        <taxon>Magnoliopsida</taxon>
        <taxon>eudicotyledons</taxon>
        <taxon>Gunneridae</taxon>
        <taxon>Pentapetalae</taxon>
        <taxon>rosids</taxon>
        <taxon>malvids</taxon>
        <taxon>Malvales</taxon>
        <taxon>Malvaceae</taxon>
        <taxon>Malvoideae</taxon>
        <taxon>Gossypium</taxon>
    </lineage>
</organism>
<evidence type="ECO:0000256" key="1">
    <source>
        <dbReference type="SAM" id="MobiDB-lite"/>
    </source>
</evidence>
<dbReference type="EMBL" id="KZ664045">
    <property type="protein sequence ID" value="PPS08200.1"/>
    <property type="molecule type" value="Genomic_DNA"/>
</dbReference>
<protein>
    <submittedName>
        <fullName evidence="2">Uncharacterized protein</fullName>
    </submittedName>
</protein>
<accession>A0A2P5XXX4</accession>
<reference evidence="2 3" key="1">
    <citation type="submission" date="2015-01" db="EMBL/GenBank/DDBJ databases">
        <title>Genome of allotetraploid Gossypium barbadense reveals genomic plasticity and fiber elongation in cotton evolution.</title>
        <authorList>
            <person name="Chen X."/>
            <person name="Liu X."/>
            <person name="Zhao B."/>
            <person name="Zheng H."/>
            <person name="Hu Y."/>
            <person name="Lu G."/>
            <person name="Yang C."/>
            <person name="Chen J."/>
            <person name="Shan C."/>
            <person name="Zhang L."/>
            <person name="Zhou Y."/>
            <person name="Wang L."/>
            <person name="Guo W."/>
            <person name="Bai Y."/>
            <person name="Ruan J."/>
            <person name="Shangguan X."/>
            <person name="Mao Y."/>
            <person name="Jiang J."/>
            <person name="Zhu Y."/>
            <person name="Lei J."/>
            <person name="Kang H."/>
            <person name="Chen S."/>
            <person name="He X."/>
            <person name="Wang R."/>
            <person name="Wang Y."/>
            <person name="Chen J."/>
            <person name="Wang L."/>
            <person name="Yu S."/>
            <person name="Wang B."/>
            <person name="Wei J."/>
            <person name="Song S."/>
            <person name="Lu X."/>
            <person name="Gao Z."/>
            <person name="Gu W."/>
            <person name="Deng X."/>
            <person name="Ma D."/>
            <person name="Wang S."/>
            <person name="Liang W."/>
            <person name="Fang L."/>
            <person name="Cai C."/>
            <person name="Zhu X."/>
            <person name="Zhou B."/>
            <person name="Zhang Y."/>
            <person name="Chen Z."/>
            <person name="Xu S."/>
            <person name="Zhu R."/>
            <person name="Wang S."/>
            <person name="Zhang T."/>
            <person name="Zhao G."/>
        </authorList>
    </citation>
    <scope>NUCLEOTIDE SEQUENCE [LARGE SCALE GENOMIC DNA]</scope>
    <source>
        <strain evidence="3">cv. Xinhai21</strain>
        <tissue evidence="2">Leaf</tissue>
    </source>
</reference>
<proteinExistence type="predicted"/>
<dbReference type="AlphaFoldDB" id="A0A2P5XXX4"/>
<name>A0A2P5XXX4_GOSBA</name>
<sequence>MEKWVETKKAMDIVEEIVSDGVTSKDTSNSSDDDDDVAGPDTSHDKGKRLIGLTMNKEAFHQKADVGAKNMSIGVYRLNGDFNASALSSGLRDVGSSDGTFQSKRWTSNSLTTSLKKVCFEAIVASIFAEGGEFYKDVDGGSLESVDPYFPIIAPSGDLIDPS</sequence>
<dbReference type="Proteomes" id="UP000239757">
    <property type="component" value="Unassembled WGS sequence"/>
</dbReference>
<feature type="region of interest" description="Disordered" evidence="1">
    <location>
        <begin position="19"/>
        <end position="48"/>
    </location>
</feature>
<evidence type="ECO:0000313" key="3">
    <source>
        <dbReference type="Proteomes" id="UP000239757"/>
    </source>
</evidence>
<evidence type="ECO:0000313" key="2">
    <source>
        <dbReference type="EMBL" id="PPS08200.1"/>
    </source>
</evidence>
<gene>
    <name evidence="2" type="ORF">GOBAR_AA12441</name>
</gene>